<evidence type="ECO:0008006" key="2">
    <source>
        <dbReference type="Google" id="ProtNLM"/>
    </source>
</evidence>
<accession>A0A6J4UKV6</accession>
<sequence>MGDSSFETVRGRVAVGNAFAIGTAPPLRGPHALTAFRDAGALQAFIRAAMPRHAPGSLSAEQSYALTAFVLKLNRALPGGVVVDRKSAAQIRLP</sequence>
<evidence type="ECO:0000313" key="1">
    <source>
        <dbReference type="EMBL" id="CAA9553674.1"/>
    </source>
</evidence>
<proteinExistence type="predicted"/>
<dbReference type="GO" id="GO:0020037">
    <property type="term" value="F:heme binding"/>
    <property type="evidence" value="ECO:0007669"/>
    <property type="project" value="InterPro"/>
</dbReference>
<dbReference type="AlphaFoldDB" id="A0A6J4UKV6"/>
<reference evidence="1" key="1">
    <citation type="submission" date="2020-02" db="EMBL/GenBank/DDBJ databases">
        <authorList>
            <person name="Meier V. D."/>
        </authorList>
    </citation>
    <scope>NUCLEOTIDE SEQUENCE</scope>
    <source>
        <strain evidence="1">AVDCRST_MAG86</strain>
    </source>
</reference>
<dbReference type="InterPro" id="IPR036909">
    <property type="entry name" value="Cyt_c-like_dom_sf"/>
</dbReference>
<dbReference type="EMBL" id="CADCWP010000004">
    <property type="protein sequence ID" value="CAA9553674.1"/>
    <property type="molecule type" value="Genomic_DNA"/>
</dbReference>
<protein>
    <recommendedName>
        <fullName evidence="2">Cytochrome c domain-containing protein</fullName>
    </recommendedName>
</protein>
<gene>
    <name evidence="1" type="ORF">AVDCRST_MAG86-33</name>
</gene>
<dbReference type="GO" id="GO:0009055">
    <property type="term" value="F:electron transfer activity"/>
    <property type="evidence" value="ECO:0007669"/>
    <property type="project" value="InterPro"/>
</dbReference>
<organism evidence="1">
    <name type="scientific">uncultured Truepera sp</name>
    <dbReference type="NCBI Taxonomy" id="543023"/>
    <lineage>
        <taxon>Bacteria</taxon>
        <taxon>Thermotogati</taxon>
        <taxon>Deinococcota</taxon>
        <taxon>Deinococci</taxon>
        <taxon>Trueperales</taxon>
        <taxon>Trueperaceae</taxon>
        <taxon>Truepera</taxon>
        <taxon>environmental samples</taxon>
    </lineage>
</organism>
<dbReference type="Gene3D" id="1.10.760.10">
    <property type="entry name" value="Cytochrome c-like domain"/>
    <property type="match status" value="1"/>
</dbReference>
<name>A0A6J4UKV6_9DEIN</name>
<dbReference type="SUPFAM" id="SSF46626">
    <property type="entry name" value="Cytochrome c"/>
    <property type="match status" value="1"/>
</dbReference>